<dbReference type="PROSITE" id="PS51318">
    <property type="entry name" value="TAT"/>
    <property type="match status" value="1"/>
</dbReference>
<feature type="compositionally biased region" description="Polar residues" evidence="1">
    <location>
        <begin position="617"/>
        <end position="626"/>
    </location>
</feature>
<dbReference type="SUPFAM" id="SSF50998">
    <property type="entry name" value="Quinoprotein alcohol dehydrogenase-like"/>
    <property type="match status" value="1"/>
</dbReference>
<reference evidence="2 3" key="1">
    <citation type="journal article" date="2014" name="PLoS Genet.">
        <title>Phylogenetically driven sequencing of extremely halophilic archaea reveals strategies for static and dynamic osmo-response.</title>
        <authorList>
            <person name="Becker E.A."/>
            <person name="Seitzer P.M."/>
            <person name="Tritt A."/>
            <person name="Larsen D."/>
            <person name="Krusor M."/>
            <person name="Yao A.I."/>
            <person name="Wu D."/>
            <person name="Madern D."/>
            <person name="Eisen J.A."/>
            <person name="Darling A.E."/>
            <person name="Facciotti M.T."/>
        </authorList>
    </citation>
    <scope>NUCLEOTIDE SEQUENCE [LARGE SCALE GENOMIC DNA]</scope>
    <source>
        <strain evidence="2 3">DSM 18795</strain>
    </source>
</reference>
<dbReference type="AlphaFoldDB" id="L9XWU2"/>
<evidence type="ECO:0000313" key="2">
    <source>
        <dbReference type="EMBL" id="ELY66240.1"/>
    </source>
</evidence>
<feature type="compositionally biased region" description="Low complexity" evidence="1">
    <location>
        <begin position="467"/>
        <end position="479"/>
    </location>
</feature>
<feature type="compositionally biased region" description="Acidic residues" evidence="1">
    <location>
        <begin position="356"/>
        <end position="389"/>
    </location>
</feature>
<name>L9XWU2_9EURY</name>
<dbReference type="RefSeq" id="WP_008419863.1">
    <property type="nucleotide sequence ID" value="NZ_AOIA01000018.1"/>
</dbReference>
<evidence type="ECO:0000313" key="3">
    <source>
        <dbReference type="Proteomes" id="UP000011531"/>
    </source>
</evidence>
<dbReference type="InterPro" id="IPR011047">
    <property type="entry name" value="Quinoprotein_ADH-like_sf"/>
</dbReference>
<dbReference type="EMBL" id="AOIA01000018">
    <property type="protein sequence ID" value="ELY66240.1"/>
    <property type="molecule type" value="Genomic_DNA"/>
</dbReference>
<proteinExistence type="predicted"/>
<dbReference type="OrthoDB" id="169171at2157"/>
<feature type="compositionally biased region" description="Acidic residues" evidence="1">
    <location>
        <begin position="397"/>
        <end position="466"/>
    </location>
</feature>
<dbReference type="InterPro" id="IPR015943">
    <property type="entry name" value="WD40/YVTN_repeat-like_dom_sf"/>
</dbReference>
<comment type="caution">
    <text evidence="2">The sequence shown here is derived from an EMBL/GenBank/DDBJ whole genome shotgun (WGS) entry which is preliminary data.</text>
</comment>
<accession>L9XWU2</accession>
<gene>
    <name evidence="2" type="ORF">C492_01628</name>
</gene>
<feature type="region of interest" description="Disordered" evidence="1">
    <location>
        <begin position="351"/>
        <end position="626"/>
    </location>
</feature>
<organism evidence="2 3">
    <name type="scientific">Natronococcus jeotgali DSM 18795</name>
    <dbReference type="NCBI Taxonomy" id="1227498"/>
    <lineage>
        <taxon>Archaea</taxon>
        <taxon>Methanobacteriati</taxon>
        <taxon>Methanobacteriota</taxon>
        <taxon>Stenosarchaea group</taxon>
        <taxon>Halobacteria</taxon>
        <taxon>Halobacteriales</taxon>
        <taxon>Natrialbaceae</taxon>
        <taxon>Natronococcus</taxon>
    </lineage>
</organism>
<dbReference type="InterPro" id="IPR006311">
    <property type="entry name" value="TAT_signal"/>
</dbReference>
<evidence type="ECO:0000256" key="1">
    <source>
        <dbReference type="SAM" id="MobiDB-lite"/>
    </source>
</evidence>
<feature type="compositionally biased region" description="Gly residues" evidence="1">
    <location>
        <begin position="520"/>
        <end position="529"/>
    </location>
</feature>
<feature type="compositionally biased region" description="Low complexity" evidence="1">
    <location>
        <begin position="591"/>
        <end position="616"/>
    </location>
</feature>
<protein>
    <submittedName>
        <fullName evidence="2">Pyrrolo-quinoline quinone</fullName>
    </submittedName>
</protein>
<dbReference type="Gene3D" id="2.130.10.10">
    <property type="entry name" value="YVTN repeat-like/Quinoprotein amine dehydrogenase"/>
    <property type="match status" value="2"/>
</dbReference>
<dbReference type="STRING" id="1227498.C492_01628"/>
<sequence>MAHWRRRSVLSTGVALATGATLASVGTAGADATTANVEAATAGDERGWSSARGNAGNTAFVPAEGSFPEPEGIAWTYDRTGDLAAVDGAVYLRTGSEVHAVDDADGELLAVDAADGSTAWRRERVALERSAANVDVDDADVGFAPLPVAVAGGTVYAAVGEGTGYDGTAGFAALEATTGETRWTYWEPWRWDPHGYVIAVGDRVYTGSISDGETHPVLDAETGAELERLTVRFPPAMTDETRVATDRHGISSAGHGESERWRERGGTDAWRRPVIVGETVVVPYYPGDETVNALYGFDLEDGTERWTFTHADVDVADLSERYAASEDTIYVSAGEAGGDERLVAIRAGDAAANDGNESEEGADGDESGADETSTDDAEDDPRDDPDDGAEERSNDDAGNEPDAETDDAGDSGDEPGEGDSESDEVDPEPDETAAETDDENASVDVEDGDLEDGSQSDGTDSSDDASSDGSVDGTTADAEGSSEGESDGGDNPGVDGTVDGADDGYAGEEAGDDANATDDGPGGTDGGSDGSTADGGSDDPRGVDENSSATDQGGEDAETAAADTDGMPGFTAGWAARTPRPPLPTPTGCPVSRRVSASSAARWASSGSAGTRASTRTPRSSPITQR</sequence>
<dbReference type="InterPro" id="IPR018391">
    <property type="entry name" value="PQQ_b-propeller_rpt"/>
</dbReference>
<keyword evidence="3" id="KW-1185">Reference proteome</keyword>
<feature type="compositionally biased region" description="Acidic residues" evidence="1">
    <location>
        <begin position="500"/>
        <end position="516"/>
    </location>
</feature>
<dbReference type="SMART" id="SM00564">
    <property type="entry name" value="PQQ"/>
    <property type="match status" value="3"/>
</dbReference>
<dbReference type="PATRIC" id="fig|1227498.3.peg.321"/>
<dbReference type="Proteomes" id="UP000011531">
    <property type="component" value="Unassembled WGS sequence"/>
</dbReference>